<dbReference type="Proteomes" id="UP000799118">
    <property type="component" value="Unassembled WGS sequence"/>
</dbReference>
<gene>
    <name evidence="1" type="ORF">BT96DRAFT_1040379</name>
</gene>
<dbReference type="EMBL" id="ML769514">
    <property type="protein sequence ID" value="KAE9396416.1"/>
    <property type="molecule type" value="Genomic_DNA"/>
</dbReference>
<proteinExistence type="predicted"/>
<dbReference type="Gene3D" id="2.40.110.10">
    <property type="entry name" value="Butyryl-CoA Dehydrogenase, subunit A, domain 2"/>
    <property type="match status" value="1"/>
</dbReference>
<keyword evidence="2" id="KW-1185">Reference proteome</keyword>
<dbReference type="SUPFAM" id="SSF56645">
    <property type="entry name" value="Acyl-CoA dehydrogenase NM domain-like"/>
    <property type="match status" value="1"/>
</dbReference>
<evidence type="ECO:0000313" key="1">
    <source>
        <dbReference type="EMBL" id="KAE9396416.1"/>
    </source>
</evidence>
<dbReference type="InterPro" id="IPR009100">
    <property type="entry name" value="AcylCoA_DH/oxidase_NM_dom_sf"/>
</dbReference>
<reference evidence="1" key="1">
    <citation type="journal article" date="2019" name="Environ. Microbiol.">
        <title>Fungal ecological strategies reflected in gene transcription - a case study of two litter decomposers.</title>
        <authorList>
            <person name="Barbi F."/>
            <person name="Kohler A."/>
            <person name="Barry K."/>
            <person name="Baskaran P."/>
            <person name="Daum C."/>
            <person name="Fauchery L."/>
            <person name="Ihrmark K."/>
            <person name="Kuo A."/>
            <person name="LaButti K."/>
            <person name="Lipzen A."/>
            <person name="Morin E."/>
            <person name="Grigoriev I.V."/>
            <person name="Henrissat B."/>
            <person name="Lindahl B."/>
            <person name="Martin F."/>
        </authorList>
    </citation>
    <scope>NUCLEOTIDE SEQUENCE</scope>
    <source>
        <strain evidence="1">JB14</strain>
    </source>
</reference>
<dbReference type="AlphaFoldDB" id="A0A6A4HEZ0"/>
<accession>A0A6A4HEZ0</accession>
<dbReference type="OrthoDB" id="538336at2759"/>
<protein>
    <recommendedName>
        <fullName evidence="3">Acyl-CoA dehydrogenase NM domain-like protein</fullName>
    </recommendedName>
</protein>
<dbReference type="InterPro" id="IPR046373">
    <property type="entry name" value="Acyl-CoA_Oxase/DH_mid-dom_sf"/>
</dbReference>
<evidence type="ECO:0008006" key="3">
    <source>
        <dbReference type="Google" id="ProtNLM"/>
    </source>
</evidence>
<name>A0A6A4HEZ0_9AGAR</name>
<dbReference type="GO" id="GO:0016627">
    <property type="term" value="F:oxidoreductase activity, acting on the CH-CH group of donors"/>
    <property type="evidence" value="ECO:0007669"/>
    <property type="project" value="InterPro"/>
</dbReference>
<organism evidence="1 2">
    <name type="scientific">Gymnopus androsaceus JB14</name>
    <dbReference type="NCBI Taxonomy" id="1447944"/>
    <lineage>
        <taxon>Eukaryota</taxon>
        <taxon>Fungi</taxon>
        <taxon>Dikarya</taxon>
        <taxon>Basidiomycota</taxon>
        <taxon>Agaricomycotina</taxon>
        <taxon>Agaricomycetes</taxon>
        <taxon>Agaricomycetidae</taxon>
        <taxon>Agaricales</taxon>
        <taxon>Marasmiineae</taxon>
        <taxon>Omphalotaceae</taxon>
        <taxon>Gymnopus</taxon>
    </lineage>
</organism>
<sequence>MAKAKVFPSRAFLQMPLFQGKGKTEQYPIQKQILHSYSRAILIAWAYRQIWDLHTDPITTMDGATMTILSIHYNLVIGTVGSLLPMRPDLAPLIQNLLNFKFMLTEVEHGLDICQIETTATLLPDGSLDLHTPHPGAAKYMPPVTMISGMPTLGLVVLRGNNAKVLARMLPPCSGATSLDHTITTFTHVHLPPGSVIGSLKESSDIHGDFLKSIWRVTTRGLALSTTAIPVLCIGVYIAGKYSLRRTIHVLQVFSKVTISQFRDMGKSMLIRYGILTIFKATALQLCQSTLFAIAERCSAQGLFNYNQIARTYADIQGLSIAEGDILTLSIRFILEILQGKYILPDSVAAAWLAEAKYPNSLLHKHEQGLWAEAKGYYTRLIGTHRSNEFNNIILPLCQPLAGAIRLDSRWYAESGLMSLSQQYRAENEAASKALPKLERTLDLLGVAEYAISPILSEKSWNRFVDGLPQFVGDAEPLKDFGRSFRLSKL</sequence>
<evidence type="ECO:0000313" key="2">
    <source>
        <dbReference type="Proteomes" id="UP000799118"/>
    </source>
</evidence>